<evidence type="ECO:0000256" key="2">
    <source>
        <dbReference type="ARBA" id="ARBA00022771"/>
    </source>
</evidence>
<feature type="domain" description="PHD-type" evidence="4">
    <location>
        <begin position="1"/>
        <end position="61"/>
    </location>
</feature>
<reference evidence="5 6" key="1">
    <citation type="journal article" date="2018" name="Front. Plant Sci.">
        <title>Red Clover (Trifolium pratense) and Zigzag Clover (T. medium) - A Picture of Genomic Similarities and Differences.</title>
        <authorList>
            <person name="Dluhosova J."/>
            <person name="Istvanek J."/>
            <person name="Nedelnik J."/>
            <person name="Repkova J."/>
        </authorList>
    </citation>
    <scope>NUCLEOTIDE SEQUENCE [LARGE SCALE GENOMIC DNA]</scope>
    <source>
        <strain evidence="6">cv. 10/8</strain>
        <tissue evidence="5">Leaf</tissue>
    </source>
</reference>
<evidence type="ECO:0000256" key="3">
    <source>
        <dbReference type="ARBA" id="ARBA00022833"/>
    </source>
</evidence>
<dbReference type="InterPro" id="IPR034732">
    <property type="entry name" value="EPHD"/>
</dbReference>
<dbReference type="GO" id="GO:0005634">
    <property type="term" value="C:nucleus"/>
    <property type="evidence" value="ECO:0007669"/>
    <property type="project" value="UniProtKB-ARBA"/>
</dbReference>
<evidence type="ECO:0000256" key="1">
    <source>
        <dbReference type="ARBA" id="ARBA00022723"/>
    </source>
</evidence>
<sequence>MIVAFRIISCRFGGALKPTDIDPLWVHVTCAWFRPEVSFASDEKMEPALGILSIPSNSFVK</sequence>
<protein>
    <submittedName>
        <fullName evidence="5">Histone-lysine N-methyltransferase ATX5-like</fullName>
    </submittedName>
</protein>
<dbReference type="GO" id="GO:0008270">
    <property type="term" value="F:zinc ion binding"/>
    <property type="evidence" value="ECO:0007669"/>
    <property type="project" value="UniProtKB-KW"/>
</dbReference>
<dbReference type="EMBL" id="LXQA010159036">
    <property type="protein sequence ID" value="MCI27388.1"/>
    <property type="molecule type" value="Genomic_DNA"/>
</dbReference>
<keyword evidence="2" id="KW-0863">Zinc-finger</keyword>
<evidence type="ECO:0000313" key="5">
    <source>
        <dbReference type="EMBL" id="MCI27388.1"/>
    </source>
</evidence>
<proteinExistence type="predicted"/>
<dbReference type="PANTHER" id="PTHR13793">
    <property type="entry name" value="PHD FINGER PROTEINS"/>
    <property type="match status" value="1"/>
</dbReference>
<dbReference type="PANTHER" id="PTHR13793:SF132">
    <property type="entry name" value="HISTONE-LYSINE N-METHYLTRANSFERASE ATX5"/>
    <property type="match status" value="1"/>
</dbReference>
<keyword evidence="3" id="KW-0862">Zinc</keyword>
<dbReference type="PROSITE" id="PS51805">
    <property type="entry name" value="EPHD"/>
    <property type="match status" value="1"/>
</dbReference>
<evidence type="ECO:0000259" key="4">
    <source>
        <dbReference type="PROSITE" id="PS51805"/>
    </source>
</evidence>
<dbReference type="GO" id="GO:0006357">
    <property type="term" value="P:regulation of transcription by RNA polymerase II"/>
    <property type="evidence" value="ECO:0007669"/>
    <property type="project" value="TreeGrafter"/>
</dbReference>
<dbReference type="GO" id="GO:0008168">
    <property type="term" value="F:methyltransferase activity"/>
    <property type="evidence" value="ECO:0007669"/>
    <property type="project" value="UniProtKB-KW"/>
</dbReference>
<keyword evidence="1" id="KW-0479">Metal-binding</keyword>
<keyword evidence="5" id="KW-0808">Transferase</keyword>
<keyword evidence="6" id="KW-1185">Reference proteome</keyword>
<dbReference type="AlphaFoldDB" id="A0A392QSX8"/>
<dbReference type="Pfam" id="PF13832">
    <property type="entry name" value="zf-HC5HC2H_2"/>
    <property type="match status" value="1"/>
</dbReference>
<keyword evidence="5" id="KW-0489">Methyltransferase</keyword>
<dbReference type="GO" id="GO:0032259">
    <property type="term" value="P:methylation"/>
    <property type="evidence" value="ECO:0007669"/>
    <property type="project" value="UniProtKB-KW"/>
</dbReference>
<feature type="non-terminal residue" evidence="5">
    <location>
        <position position="61"/>
    </location>
</feature>
<comment type="caution">
    <text evidence="5">The sequence shown here is derived from an EMBL/GenBank/DDBJ whole genome shotgun (WGS) entry which is preliminary data.</text>
</comment>
<accession>A0A392QSX8</accession>
<dbReference type="Proteomes" id="UP000265520">
    <property type="component" value="Unassembled WGS sequence"/>
</dbReference>
<organism evidence="5 6">
    <name type="scientific">Trifolium medium</name>
    <dbReference type="NCBI Taxonomy" id="97028"/>
    <lineage>
        <taxon>Eukaryota</taxon>
        <taxon>Viridiplantae</taxon>
        <taxon>Streptophyta</taxon>
        <taxon>Embryophyta</taxon>
        <taxon>Tracheophyta</taxon>
        <taxon>Spermatophyta</taxon>
        <taxon>Magnoliopsida</taxon>
        <taxon>eudicotyledons</taxon>
        <taxon>Gunneridae</taxon>
        <taxon>Pentapetalae</taxon>
        <taxon>rosids</taxon>
        <taxon>fabids</taxon>
        <taxon>Fabales</taxon>
        <taxon>Fabaceae</taxon>
        <taxon>Papilionoideae</taxon>
        <taxon>50 kb inversion clade</taxon>
        <taxon>NPAAA clade</taxon>
        <taxon>Hologalegina</taxon>
        <taxon>IRL clade</taxon>
        <taxon>Trifolieae</taxon>
        <taxon>Trifolium</taxon>
    </lineage>
</organism>
<name>A0A392QSX8_9FABA</name>
<evidence type="ECO:0000313" key="6">
    <source>
        <dbReference type="Proteomes" id="UP000265520"/>
    </source>
</evidence>
<dbReference type="InterPro" id="IPR050701">
    <property type="entry name" value="Histone_Mod_Regulator"/>
</dbReference>